<gene>
    <name evidence="4" type="ORF">IAC85_05845</name>
</gene>
<dbReference type="Proteomes" id="UP000886725">
    <property type="component" value="Unassembled WGS sequence"/>
</dbReference>
<dbReference type="InterPro" id="IPR001345">
    <property type="entry name" value="PG/BPGM_mutase_AS"/>
</dbReference>
<evidence type="ECO:0000313" key="4">
    <source>
        <dbReference type="EMBL" id="HIQ65241.1"/>
    </source>
</evidence>
<dbReference type="GO" id="GO:0043456">
    <property type="term" value="P:regulation of pentose-phosphate shunt"/>
    <property type="evidence" value="ECO:0007669"/>
    <property type="project" value="TreeGrafter"/>
</dbReference>
<reference evidence="4" key="1">
    <citation type="submission" date="2020-10" db="EMBL/GenBank/DDBJ databases">
        <authorList>
            <person name="Gilroy R."/>
        </authorList>
    </citation>
    <scope>NUCLEOTIDE SEQUENCE</scope>
    <source>
        <strain evidence="4">CHK165-10780</strain>
    </source>
</reference>
<organism evidence="4 5">
    <name type="scientific">Candidatus Faecenecus gallistercoris</name>
    <dbReference type="NCBI Taxonomy" id="2840793"/>
    <lineage>
        <taxon>Bacteria</taxon>
        <taxon>Bacillati</taxon>
        <taxon>Bacillota</taxon>
        <taxon>Bacillota incertae sedis</taxon>
        <taxon>Candidatus Faecenecus</taxon>
    </lineage>
</organism>
<comment type="caution">
    <text evidence="4">The sequence shown here is derived from an EMBL/GenBank/DDBJ whole genome shotgun (WGS) entry which is preliminary data.</text>
</comment>
<dbReference type="GO" id="GO:0005829">
    <property type="term" value="C:cytosol"/>
    <property type="evidence" value="ECO:0007669"/>
    <property type="project" value="TreeGrafter"/>
</dbReference>
<dbReference type="InterPro" id="IPR051695">
    <property type="entry name" value="Phosphoglycerate_Mutase"/>
</dbReference>
<evidence type="ECO:0000256" key="2">
    <source>
        <dbReference type="PIRSR" id="PIRSR613078-1"/>
    </source>
</evidence>
<sequence>MKLYIMRHGEVELNVKKLLNGRNDSELTKTGIIETELKRREVRKLDIDQIFCSPLTRTKQTCDIVNETHVPVVYDDRLMERDTGHLMYMPSSTVDNEVFYDTTKEVIYGDCEGFGSIRKRVQSFLTDSYEKYEDKTIFIVTHLDTCRAFYSVIYHVAEVSKIVAFHQGNSEIAAYEIGKEVLK</sequence>
<dbReference type="Pfam" id="PF00300">
    <property type="entry name" value="His_Phos_1"/>
    <property type="match status" value="1"/>
</dbReference>
<evidence type="ECO:0000256" key="1">
    <source>
        <dbReference type="ARBA" id="ARBA00022801"/>
    </source>
</evidence>
<feature type="active site" description="Proton donor/acceptor" evidence="2">
    <location>
        <position position="80"/>
    </location>
</feature>
<dbReference type="EMBL" id="DVFU01000113">
    <property type="protein sequence ID" value="HIQ65241.1"/>
    <property type="molecule type" value="Genomic_DNA"/>
</dbReference>
<name>A0A9D1CKH2_9FIRM</name>
<dbReference type="AlphaFoldDB" id="A0A9D1CKH2"/>
<dbReference type="PANTHER" id="PTHR46517:SF1">
    <property type="entry name" value="FRUCTOSE-2,6-BISPHOSPHATASE TIGAR"/>
    <property type="match status" value="1"/>
</dbReference>
<dbReference type="InterPro" id="IPR013078">
    <property type="entry name" value="His_Pase_superF_clade-1"/>
</dbReference>
<accession>A0A9D1CKH2</accession>
<dbReference type="PANTHER" id="PTHR46517">
    <property type="entry name" value="FRUCTOSE-2,6-BISPHOSPHATASE TIGAR"/>
    <property type="match status" value="1"/>
</dbReference>
<evidence type="ECO:0000313" key="5">
    <source>
        <dbReference type="Proteomes" id="UP000886725"/>
    </source>
</evidence>
<reference evidence="4" key="2">
    <citation type="journal article" date="2021" name="PeerJ">
        <title>Extensive microbial diversity within the chicken gut microbiome revealed by metagenomics and culture.</title>
        <authorList>
            <person name="Gilroy R."/>
            <person name="Ravi A."/>
            <person name="Getino M."/>
            <person name="Pursley I."/>
            <person name="Horton D.L."/>
            <person name="Alikhan N.F."/>
            <person name="Baker D."/>
            <person name="Gharbi K."/>
            <person name="Hall N."/>
            <person name="Watson M."/>
            <person name="Adriaenssens E.M."/>
            <person name="Foster-Nyarko E."/>
            <person name="Jarju S."/>
            <person name="Secka A."/>
            <person name="Antonio M."/>
            <person name="Oren A."/>
            <person name="Chaudhuri R.R."/>
            <person name="La Ragione R."/>
            <person name="Hildebrand F."/>
            <person name="Pallen M.J."/>
        </authorList>
    </citation>
    <scope>NUCLEOTIDE SEQUENCE</scope>
    <source>
        <strain evidence="4">CHK165-10780</strain>
    </source>
</reference>
<dbReference type="PROSITE" id="PS00175">
    <property type="entry name" value="PG_MUTASE"/>
    <property type="match status" value="1"/>
</dbReference>
<dbReference type="SMART" id="SM00855">
    <property type="entry name" value="PGAM"/>
    <property type="match status" value="1"/>
</dbReference>
<dbReference type="SUPFAM" id="SSF53254">
    <property type="entry name" value="Phosphoglycerate mutase-like"/>
    <property type="match status" value="1"/>
</dbReference>
<feature type="active site" description="Tele-phosphohistidine intermediate" evidence="2">
    <location>
        <position position="8"/>
    </location>
</feature>
<protein>
    <submittedName>
        <fullName evidence="4">Histidine phosphatase family protein</fullName>
    </submittedName>
</protein>
<dbReference type="GO" id="GO:0004331">
    <property type="term" value="F:fructose-2,6-bisphosphate 2-phosphatase activity"/>
    <property type="evidence" value="ECO:0007669"/>
    <property type="project" value="TreeGrafter"/>
</dbReference>
<dbReference type="InterPro" id="IPR029033">
    <property type="entry name" value="His_PPase_superfam"/>
</dbReference>
<evidence type="ECO:0000256" key="3">
    <source>
        <dbReference type="PIRSR" id="PIRSR613078-2"/>
    </source>
</evidence>
<keyword evidence="1" id="KW-0378">Hydrolase</keyword>
<proteinExistence type="predicted"/>
<dbReference type="Gene3D" id="3.40.50.1240">
    <property type="entry name" value="Phosphoglycerate mutase-like"/>
    <property type="match status" value="1"/>
</dbReference>
<dbReference type="CDD" id="cd07067">
    <property type="entry name" value="HP_PGM_like"/>
    <property type="match status" value="1"/>
</dbReference>
<dbReference type="GO" id="GO:0045820">
    <property type="term" value="P:negative regulation of glycolytic process"/>
    <property type="evidence" value="ECO:0007669"/>
    <property type="project" value="TreeGrafter"/>
</dbReference>
<feature type="binding site" evidence="3">
    <location>
        <begin position="7"/>
        <end position="14"/>
    </location>
    <ligand>
        <name>substrate</name>
    </ligand>
</feature>
<feature type="binding site" evidence="3">
    <location>
        <position position="57"/>
    </location>
    <ligand>
        <name>substrate</name>
    </ligand>
</feature>